<dbReference type="NCBIfam" id="TIGR00214">
    <property type="entry name" value="lipB"/>
    <property type="match status" value="1"/>
</dbReference>
<keyword evidence="13" id="KW-1185">Reference proteome</keyword>
<keyword evidence="3 6" id="KW-0808">Transferase</keyword>
<dbReference type="GO" id="GO:0005737">
    <property type="term" value="C:cytoplasm"/>
    <property type="evidence" value="ECO:0007669"/>
    <property type="project" value="UniProtKB-SubCell"/>
</dbReference>
<comment type="pathway">
    <text evidence="1 6 7">Protein modification; protein lipoylation via endogenous pathway; protein N(6)-(lipoyl)lysine from octanoyl-[acyl-carrier-protein]: step 1/2.</text>
</comment>
<evidence type="ECO:0000256" key="1">
    <source>
        <dbReference type="ARBA" id="ARBA00004821"/>
    </source>
</evidence>
<evidence type="ECO:0000313" key="12">
    <source>
        <dbReference type="EMBL" id="RDI45144.1"/>
    </source>
</evidence>
<dbReference type="FunFam" id="3.30.930.10:FF:000020">
    <property type="entry name" value="Octanoyltransferase"/>
    <property type="match status" value="1"/>
</dbReference>
<keyword evidence="4 6" id="KW-0012">Acyltransferase</keyword>
<dbReference type="GO" id="GO:0033819">
    <property type="term" value="F:lipoyl(octanoyl) transferase activity"/>
    <property type="evidence" value="ECO:0007669"/>
    <property type="project" value="UniProtKB-EC"/>
</dbReference>
<evidence type="ECO:0000256" key="5">
    <source>
        <dbReference type="ARBA" id="ARBA00024732"/>
    </source>
</evidence>
<evidence type="ECO:0000256" key="2">
    <source>
        <dbReference type="ARBA" id="ARBA00022490"/>
    </source>
</evidence>
<evidence type="ECO:0000256" key="10">
    <source>
        <dbReference type="PIRSR" id="PIRSR016262-3"/>
    </source>
</evidence>
<comment type="caution">
    <text evidence="12">The sequence shown here is derived from an EMBL/GenBank/DDBJ whole genome shotgun (WGS) entry which is preliminary data.</text>
</comment>
<evidence type="ECO:0000313" key="13">
    <source>
        <dbReference type="Proteomes" id="UP000254720"/>
    </source>
</evidence>
<organism evidence="12 13">
    <name type="scientific">Aquicella lusitana</name>
    <dbReference type="NCBI Taxonomy" id="254246"/>
    <lineage>
        <taxon>Bacteria</taxon>
        <taxon>Pseudomonadati</taxon>
        <taxon>Pseudomonadota</taxon>
        <taxon>Gammaproteobacteria</taxon>
        <taxon>Legionellales</taxon>
        <taxon>Coxiellaceae</taxon>
        <taxon>Aquicella</taxon>
    </lineage>
</organism>
<evidence type="ECO:0000256" key="7">
    <source>
        <dbReference type="PIRNR" id="PIRNR016262"/>
    </source>
</evidence>
<dbReference type="PANTHER" id="PTHR10993:SF7">
    <property type="entry name" value="LIPOYLTRANSFERASE 2, MITOCHONDRIAL-RELATED"/>
    <property type="match status" value="1"/>
</dbReference>
<dbReference type="Proteomes" id="UP000254720">
    <property type="component" value="Unassembled WGS sequence"/>
</dbReference>
<comment type="catalytic activity">
    <reaction evidence="6 7">
        <text>octanoyl-[ACP] + L-lysyl-[protein] = N(6)-octanoyl-L-lysyl-[protein] + holo-[ACP] + H(+)</text>
        <dbReference type="Rhea" id="RHEA:17665"/>
        <dbReference type="Rhea" id="RHEA-COMP:9636"/>
        <dbReference type="Rhea" id="RHEA-COMP:9685"/>
        <dbReference type="Rhea" id="RHEA-COMP:9752"/>
        <dbReference type="Rhea" id="RHEA-COMP:9928"/>
        <dbReference type="ChEBI" id="CHEBI:15378"/>
        <dbReference type="ChEBI" id="CHEBI:29969"/>
        <dbReference type="ChEBI" id="CHEBI:64479"/>
        <dbReference type="ChEBI" id="CHEBI:78463"/>
        <dbReference type="ChEBI" id="CHEBI:78809"/>
        <dbReference type="EC" id="2.3.1.181"/>
    </reaction>
</comment>
<sequence length="212" mass="24260">MTADMLTIRWLGQQDYLATWQAMQQFTQQRNEATRDEIWLLEHHPVFTQGQNGKQEHVLDPGTIPVIQTDRGGQVTYHGPGQLMVYTLIDLKRKKLNIRELVTCLEQSVIDLLAEYGIIAEAKREAPGVYVKQNKICSIGLRIRKGCSYHGIAFNIAMDLGPFNRIHPCGFSQLKMTQLCEFIEVKGTLETGHHLVNYLMKNLRYTTAHYAD</sequence>
<feature type="domain" description="BPL/LPL catalytic" evidence="11">
    <location>
        <begin position="32"/>
        <end position="211"/>
    </location>
</feature>
<dbReference type="CDD" id="cd16444">
    <property type="entry name" value="LipB"/>
    <property type="match status" value="1"/>
</dbReference>
<dbReference type="InterPro" id="IPR045864">
    <property type="entry name" value="aa-tRNA-synth_II/BPL/LPL"/>
</dbReference>
<dbReference type="InterPro" id="IPR000544">
    <property type="entry name" value="Octanoyltransferase"/>
</dbReference>
<dbReference type="PROSITE" id="PS01313">
    <property type="entry name" value="LIPB"/>
    <property type="match status" value="1"/>
</dbReference>
<evidence type="ECO:0000256" key="8">
    <source>
        <dbReference type="PIRSR" id="PIRSR016262-1"/>
    </source>
</evidence>
<dbReference type="UniPathway" id="UPA00538">
    <property type="reaction ID" value="UER00592"/>
</dbReference>
<dbReference type="PROSITE" id="PS51733">
    <property type="entry name" value="BPL_LPL_CATALYTIC"/>
    <property type="match status" value="1"/>
</dbReference>
<feature type="binding site" evidence="6 9">
    <location>
        <begin position="151"/>
        <end position="153"/>
    </location>
    <ligand>
        <name>substrate</name>
    </ligand>
</feature>
<dbReference type="InterPro" id="IPR020605">
    <property type="entry name" value="Octanoyltransferase_CS"/>
</dbReference>
<proteinExistence type="inferred from homology"/>
<dbReference type="InterPro" id="IPR004143">
    <property type="entry name" value="BPL_LPL_catalytic"/>
</dbReference>
<dbReference type="GO" id="GO:0009249">
    <property type="term" value="P:protein lipoylation"/>
    <property type="evidence" value="ECO:0007669"/>
    <property type="project" value="InterPro"/>
</dbReference>
<dbReference type="EC" id="2.3.1.181" evidence="6 7"/>
<feature type="site" description="Lowers pKa of active site Cys" evidence="6 10">
    <location>
        <position position="135"/>
    </location>
</feature>
<dbReference type="PIRSF" id="PIRSF016262">
    <property type="entry name" value="LPLase"/>
    <property type="match status" value="1"/>
</dbReference>
<dbReference type="HAMAP" id="MF_00013">
    <property type="entry name" value="LipB"/>
    <property type="match status" value="1"/>
</dbReference>
<dbReference type="NCBIfam" id="NF010922">
    <property type="entry name" value="PRK14342.1"/>
    <property type="match status" value="1"/>
</dbReference>
<feature type="binding site" evidence="6 9">
    <location>
        <begin position="138"/>
        <end position="140"/>
    </location>
    <ligand>
        <name>substrate</name>
    </ligand>
</feature>
<comment type="function">
    <text evidence="5 6 7">Catalyzes the transfer of endogenously produced octanoic acid from octanoyl-acyl-carrier-protein onto the lipoyl domains of lipoate-dependent enzymes. Lipoyl-ACP can also act as a substrate although octanoyl-ACP is likely to be the physiological substrate.</text>
</comment>
<comment type="subcellular location">
    <subcellularLocation>
        <location evidence="6">Cytoplasm</location>
    </subcellularLocation>
</comment>
<dbReference type="PANTHER" id="PTHR10993">
    <property type="entry name" value="OCTANOYLTRANSFERASE"/>
    <property type="match status" value="1"/>
</dbReference>
<evidence type="ECO:0000256" key="4">
    <source>
        <dbReference type="ARBA" id="ARBA00023315"/>
    </source>
</evidence>
<evidence type="ECO:0000256" key="6">
    <source>
        <dbReference type="HAMAP-Rule" id="MF_00013"/>
    </source>
</evidence>
<dbReference type="SUPFAM" id="SSF55681">
    <property type="entry name" value="Class II aaRS and biotin synthetases"/>
    <property type="match status" value="1"/>
</dbReference>
<reference evidence="12 13" key="1">
    <citation type="submission" date="2018-07" db="EMBL/GenBank/DDBJ databases">
        <title>Genomic Encyclopedia of Type Strains, Phase IV (KMG-IV): sequencing the most valuable type-strain genomes for metagenomic binning, comparative biology and taxonomic classification.</title>
        <authorList>
            <person name="Goeker M."/>
        </authorList>
    </citation>
    <scope>NUCLEOTIDE SEQUENCE [LARGE SCALE GENOMIC DNA]</scope>
    <source>
        <strain evidence="12 13">DSM 16500</strain>
    </source>
</reference>
<accession>A0A370GRN5</accession>
<comment type="similarity">
    <text evidence="6 7">Belongs to the LipB family.</text>
</comment>
<evidence type="ECO:0000256" key="9">
    <source>
        <dbReference type="PIRSR" id="PIRSR016262-2"/>
    </source>
</evidence>
<name>A0A370GRN5_9COXI</name>
<dbReference type="OrthoDB" id="9787061at2"/>
<comment type="miscellaneous">
    <text evidence="6">In the reaction, the free carboxyl group of octanoic acid is attached via an amide linkage to the epsilon-amino group of a specific lysine residue of lipoyl domains of lipoate-dependent enzymes.</text>
</comment>
<evidence type="ECO:0000256" key="3">
    <source>
        <dbReference type="ARBA" id="ARBA00022679"/>
    </source>
</evidence>
<evidence type="ECO:0000259" key="11">
    <source>
        <dbReference type="PROSITE" id="PS51733"/>
    </source>
</evidence>
<gene>
    <name evidence="6" type="primary">lipB</name>
    <name evidence="12" type="ORF">C8D86_10720</name>
</gene>
<dbReference type="EMBL" id="QQAX01000007">
    <property type="protein sequence ID" value="RDI45144.1"/>
    <property type="molecule type" value="Genomic_DNA"/>
</dbReference>
<dbReference type="Gene3D" id="3.30.930.10">
    <property type="entry name" value="Bira Bifunctional Protein, Domain 2"/>
    <property type="match status" value="1"/>
</dbReference>
<feature type="active site" description="Acyl-thioester intermediate" evidence="6 8">
    <location>
        <position position="169"/>
    </location>
</feature>
<keyword evidence="2 6" id="KW-0963">Cytoplasm</keyword>
<dbReference type="AlphaFoldDB" id="A0A370GRN5"/>
<feature type="binding site" evidence="6 9">
    <location>
        <begin position="71"/>
        <end position="78"/>
    </location>
    <ligand>
        <name>substrate</name>
    </ligand>
</feature>
<dbReference type="RefSeq" id="WP_114834014.1">
    <property type="nucleotide sequence ID" value="NZ_LR699114.1"/>
</dbReference>
<dbReference type="Pfam" id="PF21948">
    <property type="entry name" value="LplA-B_cat"/>
    <property type="match status" value="1"/>
</dbReference>
<protein>
    <recommendedName>
        <fullName evidence="6 7">Octanoyltransferase</fullName>
        <ecNumber evidence="6 7">2.3.1.181</ecNumber>
    </recommendedName>
    <alternativeName>
        <fullName evidence="6">Lipoate-protein ligase B</fullName>
    </alternativeName>
    <alternativeName>
        <fullName evidence="6">Lipoyl/octanoyl transferase</fullName>
    </alternativeName>
    <alternativeName>
        <fullName evidence="6">Octanoyl-[acyl-carrier-protein]-protein N-octanoyltransferase</fullName>
    </alternativeName>
</protein>